<comment type="caution">
    <text evidence="2">The sequence shown here is derived from an EMBL/GenBank/DDBJ whole genome shotgun (WGS) entry which is preliminary data.</text>
</comment>
<sequence>MRMTNTAAPPPFTSFSPFQRFLRFIVAVPVEHRSAAIHLLRFPTLLRRRYSSSLLSGIRRRRRRLRTSSKVSTMMDENEADSSISM</sequence>
<protein>
    <submittedName>
        <fullName evidence="2">Uncharacterized protein</fullName>
    </submittedName>
</protein>
<dbReference type="Proteomes" id="UP001157418">
    <property type="component" value="Unassembled WGS sequence"/>
</dbReference>
<evidence type="ECO:0000256" key="1">
    <source>
        <dbReference type="SAM" id="MobiDB-lite"/>
    </source>
</evidence>
<evidence type="ECO:0000313" key="2">
    <source>
        <dbReference type="EMBL" id="CAH1432888.1"/>
    </source>
</evidence>
<dbReference type="EMBL" id="CAKMRJ010003334">
    <property type="protein sequence ID" value="CAH1432888.1"/>
    <property type="molecule type" value="Genomic_DNA"/>
</dbReference>
<organism evidence="2 3">
    <name type="scientific">Lactuca virosa</name>
    <dbReference type="NCBI Taxonomy" id="75947"/>
    <lineage>
        <taxon>Eukaryota</taxon>
        <taxon>Viridiplantae</taxon>
        <taxon>Streptophyta</taxon>
        <taxon>Embryophyta</taxon>
        <taxon>Tracheophyta</taxon>
        <taxon>Spermatophyta</taxon>
        <taxon>Magnoliopsida</taxon>
        <taxon>eudicotyledons</taxon>
        <taxon>Gunneridae</taxon>
        <taxon>Pentapetalae</taxon>
        <taxon>asterids</taxon>
        <taxon>campanulids</taxon>
        <taxon>Asterales</taxon>
        <taxon>Asteraceae</taxon>
        <taxon>Cichorioideae</taxon>
        <taxon>Cichorieae</taxon>
        <taxon>Lactucinae</taxon>
        <taxon>Lactuca</taxon>
    </lineage>
</organism>
<feature type="region of interest" description="Disordered" evidence="1">
    <location>
        <begin position="65"/>
        <end position="86"/>
    </location>
</feature>
<name>A0AAU9N782_9ASTR</name>
<proteinExistence type="predicted"/>
<keyword evidence="3" id="KW-1185">Reference proteome</keyword>
<reference evidence="2 3" key="1">
    <citation type="submission" date="2022-01" db="EMBL/GenBank/DDBJ databases">
        <authorList>
            <person name="Xiong W."/>
            <person name="Schranz E."/>
        </authorList>
    </citation>
    <scope>NUCLEOTIDE SEQUENCE [LARGE SCALE GENOMIC DNA]</scope>
</reference>
<gene>
    <name evidence="2" type="ORF">LVIROSA_LOCUS19509</name>
</gene>
<evidence type="ECO:0000313" key="3">
    <source>
        <dbReference type="Proteomes" id="UP001157418"/>
    </source>
</evidence>
<dbReference type="AlphaFoldDB" id="A0AAU9N782"/>
<accession>A0AAU9N782</accession>